<proteinExistence type="predicted"/>
<sequence length="177" mass="19805">MKKLYLLRHAKSDWKTPANGDFERPLAPRGQKAAPRMGQEIARLKIKPGLVLCSTARRAAQTYELIAENLPKKHIVEHRLDLYMASPAKLLKIIRQQSDDFESILMIGHNPGTEALASHIAGPESPRRLLADLNEKYPTAALAAFDLDIGAWRDLSPGDGTLTYFIKPRDLVCEETH</sequence>
<dbReference type="Gene3D" id="3.40.50.1240">
    <property type="entry name" value="Phosphoglycerate mutase-like"/>
    <property type="match status" value="1"/>
</dbReference>
<feature type="binding site" evidence="1">
    <location>
        <position position="58"/>
    </location>
    <ligand>
        <name>substrate</name>
    </ligand>
</feature>
<protein>
    <submittedName>
        <fullName evidence="2">Histidine phosphatase family protein</fullName>
    </submittedName>
</protein>
<evidence type="ECO:0000313" key="3">
    <source>
        <dbReference type="Proteomes" id="UP000315252"/>
    </source>
</evidence>
<dbReference type="AlphaFoldDB" id="A0A545TM58"/>
<comment type="caution">
    <text evidence="2">The sequence shown here is derived from an EMBL/GenBank/DDBJ whole genome shotgun (WGS) entry which is preliminary data.</text>
</comment>
<evidence type="ECO:0000256" key="1">
    <source>
        <dbReference type="PIRSR" id="PIRSR613078-2"/>
    </source>
</evidence>
<dbReference type="InterPro" id="IPR029033">
    <property type="entry name" value="His_PPase_superfam"/>
</dbReference>
<dbReference type="SUPFAM" id="SSF53254">
    <property type="entry name" value="Phosphoglycerate mutase-like"/>
    <property type="match status" value="1"/>
</dbReference>
<evidence type="ECO:0000313" key="2">
    <source>
        <dbReference type="EMBL" id="TQV78320.1"/>
    </source>
</evidence>
<dbReference type="Proteomes" id="UP000315252">
    <property type="component" value="Unassembled WGS sequence"/>
</dbReference>
<reference evidence="2 3" key="1">
    <citation type="submission" date="2019-06" db="EMBL/GenBank/DDBJ databases">
        <title>Whole genome sequence for Rhodospirillaceae sp. R148.</title>
        <authorList>
            <person name="Wang G."/>
        </authorList>
    </citation>
    <scope>NUCLEOTIDE SEQUENCE [LARGE SCALE GENOMIC DNA]</scope>
    <source>
        <strain evidence="2 3">R148</strain>
    </source>
</reference>
<dbReference type="InterPro" id="IPR013078">
    <property type="entry name" value="His_Pase_superF_clade-1"/>
</dbReference>
<dbReference type="RefSeq" id="WP_142897654.1">
    <property type="nucleotide sequence ID" value="NZ_ML660057.1"/>
</dbReference>
<dbReference type="OrthoDB" id="9810154at2"/>
<accession>A0A545TM58</accession>
<keyword evidence="3" id="KW-1185">Reference proteome</keyword>
<dbReference type="EMBL" id="VHSH01000006">
    <property type="protein sequence ID" value="TQV78320.1"/>
    <property type="molecule type" value="Genomic_DNA"/>
</dbReference>
<dbReference type="Pfam" id="PF00300">
    <property type="entry name" value="His_Phos_1"/>
    <property type="match status" value="1"/>
</dbReference>
<dbReference type="PANTHER" id="PTHR47623">
    <property type="entry name" value="OS09G0287300 PROTEIN"/>
    <property type="match status" value="1"/>
</dbReference>
<organism evidence="2 3">
    <name type="scientific">Denitrobaculum tricleocarpae</name>
    <dbReference type="NCBI Taxonomy" id="2591009"/>
    <lineage>
        <taxon>Bacteria</taxon>
        <taxon>Pseudomonadati</taxon>
        <taxon>Pseudomonadota</taxon>
        <taxon>Alphaproteobacteria</taxon>
        <taxon>Rhodospirillales</taxon>
        <taxon>Rhodospirillaceae</taxon>
        <taxon>Denitrobaculum</taxon>
    </lineage>
</organism>
<dbReference type="PANTHER" id="PTHR47623:SF1">
    <property type="entry name" value="OS09G0287300 PROTEIN"/>
    <property type="match status" value="1"/>
</dbReference>
<dbReference type="CDD" id="cd07067">
    <property type="entry name" value="HP_PGM_like"/>
    <property type="match status" value="1"/>
</dbReference>
<gene>
    <name evidence="2" type="ORF">FKG95_17265</name>
</gene>
<name>A0A545TM58_9PROT</name>